<feature type="compositionally biased region" description="Low complexity" evidence="2">
    <location>
        <begin position="79"/>
        <end position="90"/>
    </location>
</feature>
<keyword evidence="5" id="KW-0547">Nucleotide-binding</keyword>
<evidence type="ECO:0000256" key="2">
    <source>
        <dbReference type="SAM" id="MobiDB-lite"/>
    </source>
</evidence>
<evidence type="ECO:0000313" key="6">
    <source>
        <dbReference type="Proteomes" id="UP000319004"/>
    </source>
</evidence>
<dbReference type="InterPro" id="IPR049730">
    <property type="entry name" value="SNF2/RAD54-like_C"/>
</dbReference>
<sequence length="583" mass="65661">MSFFSPRRRDTAGDASELVAAIDPDLSWVADSMFQVEVSELSLPTIETVSIPIRLPKLATQTRGFQFPDSARWIPPKTASPENSAAAPAASKRKSDSKRKHNRIKPPSDIVKLQDRLYYLLQPPLDLLVGSGQLNFPFEPFPYQLDGMAFLFPRYAGILADEMGLGKTMQAISTIRLLLCSGEVRSVLLVCPKPLVTNWLREFSVWAPEIPIAAIEGNSAKREFQWRSPQVPVKVANYELLMRDQSILTDDSMHFDLVVLDEAQRIKNRSSTTSLVVRSIPRTRSWALTGTPVENCPDDLVGIFEFLSPGYLKPGMPMPQIAKQAGDYILRRTKDMVLDDMPPKLYRDAELDLTPEQWSTYESAEKEGVLYLENLEQSLTIQHVFELVLRLKQICNFDPVTGSSCKLERLVADVEEVAASGKKAIVFSQWVKSLDKIRDALEPYGPLEYHGKIPQKKRNTVIDRFKEDPNAHVILMSYGAGSVGLNLQFCEYVFLFDRWWNPAIEDQAINRAHRLGAAGAVTVTKMMAMNTIEQRINDVLDQKREMFDALFSSSETPTRNVGLSREEIFGLFDLRAPCGKKVA</sequence>
<feature type="compositionally biased region" description="Basic residues" evidence="2">
    <location>
        <begin position="91"/>
        <end position="104"/>
    </location>
</feature>
<keyword evidence="5" id="KW-0347">Helicase</keyword>
<dbReference type="InterPro" id="IPR000330">
    <property type="entry name" value="SNF2_N"/>
</dbReference>
<accession>A0A518HYC3</accession>
<dbReference type="Gene3D" id="3.40.50.300">
    <property type="entry name" value="P-loop containing nucleotide triphosphate hydrolases"/>
    <property type="match status" value="1"/>
</dbReference>
<reference evidence="5 6" key="1">
    <citation type="submission" date="2019-03" db="EMBL/GenBank/DDBJ databases">
        <title>Deep-cultivation of Planctomycetes and their phenomic and genomic characterization uncovers novel biology.</title>
        <authorList>
            <person name="Wiegand S."/>
            <person name="Jogler M."/>
            <person name="Boedeker C."/>
            <person name="Pinto D."/>
            <person name="Vollmers J."/>
            <person name="Rivas-Marin E."/>
            <person name="Kohn T."/>
            <person name="Peeters S.H."/>
            <person name="Heuer A."/>
            <person name="Rast P."/>
            <person name="Oberbeckmann S."/>
            <person name="Bunk B."/>
            <person name="Jeske O."/>
            <person name="Meyerdierks A."/>
            <person name="Storesund J.E."/>
            <person name="Kallscheuer N."/>
            <person name="Luecker S."/>
            <person name="Lage O.M."/>
            <person name="Pohl T."/>
            <person name="Merkel B.J."/>
            <person name="Hornburger P."/>
            <person name="Mueller R.-W."/>
            <person name="Bruemmer F."/>
            <person name="Labrenz M."/>
            <person name="Spormann A.M."/>
            <person name="Op den Camp H."/>
            <person name="Overmann J."/>
            <person name="Amann R."/>
            <person name="Jetten M.S.M."/>
            <person name="Mascher T."/>
            <person name="Medema M.H."/>
            <person name="Devos D.P."/>
            <person name="Kaster A.-K."/>
            <person name="Ovreas L."/>
            <person name="Rohde M."/>
            <person name="Galperin M.Y."/>
            <person name="Jogler C."/>
        </authorList>
    </citation>
    <scope>NUCLEOTIDE SEQUENCE [LARGE SCALE GENOMIC DNA]</scope>
    <source>
        <strain evidence="5 6">Enr13</strain>
    </source>
</reference>
<feature type="region of interest" description="Disordered" evidence="2">
    <location>
        <begin position="68"/>
        <end position="105"/>
    </location>
</feature>
<evidence type="ECO:0000313" key="5">
    <source>
        <dbReference type="EMBL" id="QDV45774.1"/>
    </source>
</evidence>
<evidence type="ECO:0000259" key="3">
    <source>
        <dbReference type="PROSITE" id="PS51192"/>
    </source>
</evidence>
<dbReference type="Pfam" id="PF00176">
    <property type="entry name" value="SNF2-rel_dom"/>
    <property type="match status" value="1"/>
</dbReference>
<dbReference type="SMART" id="SM00490">
    <property type="entry name" value="HELICc"/>
    <property type="match status" value="1"/>
</dbReference>
<keyword evidence="6" id="KW-1185">Reference proteome</keyword>
<dbReference type="Gene3D" id="3.40.50.10810">
    <property type="entry name" value="Tandem AAA-ATPase domain"/>
    <property type="match status" value="1"/>
</dbReference>
<dbReference type="SMART" id="SM00487">
    <property type="entry name" value="DEXDc"/>
    <property type="match status" value="1"/>
</dbReference>
<feature type="domain" description="Helicase ATP-binding" evidence="3">
    <location>
        <begin position="148"/>
        <end position="310"/>
    </location>
</feature>
<dbReference type="EMBL" id="CP037423">
    <property type="protein sequence ID" value="QDV45774.1"/>
    <property type="molecule type" value="Genomic_DNA"/>
</dbReference>
<keyword evidence="1" id="KW-0378">Hydrolase</keyword>
<dbReference type="SUPFAM" id="SSF52540">
    <property type="entry name" value="P-loop containing nucleoside triphosphate hydrolases"/>
    <property type="match status" value="2"/>
</dbReference>
<dbReference type="GO" id="GO:0004386">
    <property type="term" value="F:helicase activity"/>
    <property type="evidence" value="ECO:0007669"/>
    <property type="project" value="UniProtKB-KW"/>
</dbReference>
<dbReference type="KEGG" id="snep:Enr13x_56530"/>
<dbReference type="CDD" id="cd17919">
    <property type="entry name" value="DEXHc_Snf"/>
    <property type="match status" value="1"/>
</dbReference>
<proteinExistence type="predicted"/>
<name>A0A518HYC3_9BACT</name>
<dbReference type="InterPro" id="IPR027417">
    <property type="entry name" value="P-loop_NTPase"/>
</dbReference>
<dbReference type="PANTHER" id="PTHR10799">
    <property type="entry name" value="SNF2/RAD54 HELICASE FAMILY"/>
    <property type="match status" value="1"/>
</dbReference>
<dbReference type="GO" id="GO:0005524">
    <property type="term" value="F:ATP binding"/>
    <property type="evidence" value="ECO:0007669"/>
    <property type="project" value="InterPro"/>
</dbReference>
<dbReference type="InterPro" id="IPR014001">
    <property type="entry name" value="Helicase_ATP-bd"/>
</dbReference>
<protein>
    <submittedName>
        <fullName evidence="5">ATP-dependent helicase HepA</fullName>
    </submittedName>
</protein>
<keyword evidence="5" id="KW-0067">ATP-binding</keyword>
<dbReference type="PROSITE" id="PS51192">
    <property type="entry name" value="HELICASE_ATP_BIND_1"/>
    <property type="match status" value="1"/>
</dbReference>
<dbReference type="PROSITE" id="PS51194">
    <property type="entry name" value="HELICASE_CTER"/>
    <property type="match status" value="1"/>
</dbReference>
<gene>
    <name evidence="5" type="ORF">Enr13x_56530</name>
</gene>
<organism evidence="5 6">
    <name type="scientific">Stieleria neptunia</name>
    <dbReference type="NCBI Taxonomy" id="2527979"/>
    <lineage>
        <taxon>Bacteria</taxon>
        <taxon>Pseudomonadati</taxon>
        <taxon>Planctomycetota</taxon>
        <taxon>Planctomycetia</taxon>
        <taxon>Pirellulales</taxon>
        <taxon>Pirellulaceae</taxon>
        <taxon>Stieleria</taxon>
    </lineage>
</organism>
<dbReference type="CDD" id="cd18793">
    <property type="entry name" value="SF2_C_SNF"/>
    <property type="match status" value="1"/>
</dbReference>
<evidence type="ECO:0000259" key="4">
    <source>
        <dbReference type="PROSITE" id="PS51194"/>
    </source>
</evidence>
<dbReference type="InterPro" id="IPR038718">
    <property type="entry name" value="SNF2-like_sf"/>
</dbReference>
<dbReference type="Proteomes" id="UP000319004">
    <property type="component" value="Chromosome"/>
</dbReference>
<dbReference type="InterPro" id="IPR001650">
    <property type="entry name" value="Helicase_C-like"/>
</dbReference>
<dbReference type="AlphaFoldDB" id="A0A518HYC3"/>
<dbReference type="OrthoDB" id="9814088at2"/>
<feature type="domain" description="Helicase C-terminal" evidence="4">
    <location>
        <begin position="406"/>
        <end position="551"/>
    </location>
</feature>
<dbReference type="Pfam" id="PF00271">
    <property type="entry name" value="Helicase_C"/>
    <property type="match status" value="1"/>
</dbReference>
<evidence type="ECO:0000256" key="1">
    <source>
        <dbReference type="ARBA" id="ARBA00022801"/>
    </source>
</evidence>
<dbReference type="GO" id="GO:0016787">
    <property type="term" value="F:hydrolase activity"/>
    <property type="evidence" value="ECO:0007669"/>
    <property type="project" value="UniProtKB-KW"/>
</dbReference>